<dbReference type="OrthoDB" id="5370059at2759"/>
<dbReference type="SUPFAM" id="SSF50985">
    <property type="entry name" value="RCC1/BLIP-II"/>
    <property type="match status" value="1"/>
</dbReference>
<evidence type="ECO:0000256" key="1">
    <source>
        <dbReference type="ARBA" id="ARBA00022737"/>
    </source>
</evidence>
<dbReference type="AlphaFoldDB" id="A0A0H2S8I7"/>
<evidence type="ECO:0000256" key="2">
    <source>
        <dbReference type="PROSITE-ProRule" id="PRU00235"/>
    </source>
</evidence>
<dbReference type="InParanoid" id="A0A0H2S8I7"/>
<dbReference type="EMBL" id="KQ085882">
    <property type="protein sequence ID" value="KLO20600.1"/>
    <property type="molecule type" value="Genomic_DNA"/>
</dbReference>
<dbReference type="STRING" id="27342.A0A0H2S8I7"/>
<dbReference type="Gene3D" id="2.130.10.30">
    <property type="entry name" value="Regulator of chromosome condensation 1/beta-lactamase-inhibitor protein II"/>
    <property type="match status" value="2"/>
</dbReference>
<dbReference type="InterPro" id="IPR009091">
    <property type="entry name" value="RCC1/BLIP-II"/>
</dbReference>
<evidence type="ECO:0000313" key="4">
    <source>
        <dbReference type="Proteomes" id="UP000053477"/>
    </source>
</evidence>
<proteinExistence type="predicted"/>
<organism evidence="3 4">
    <name type="scientific">Schizopora paradoxa</name>
    <dbReference type="NCBI Taxonomy" id="27342"/>
    <lineage>
        <taxon>Eukaryota</taxon>
        <taxon>Fungi</taxon>
        <taxon>Dikarya</taxon>
        <taxon>Basidiomycota</taxon>
        <taxon>Agaricomycotina</taxon>
        <taxon>Agaricomycetes</taxon>
        <taxon>Hymenochaetales</taxon>
        <taxon>Schizoporaceae</taxon>
        <taxon>Schizopora</taxon>
    </lineage>
</organism>
<keyword evidence="1" id="KW-0677">Repeat</keyword>
<dbReference type="FunCoup" id="A0A0H2S8I7">
    <property type="interactions" value="26"/>
</dbReference>
<dbReference type="InterPro" id="IPR051210">
    <property type="entry name" value="Ub_ligase/GEF_domain"/>
</dbReference>
<dbReference type="InterPro" id="IPR000408">
    <property type="entry name" value="Reg_chr_condens"/>
</dbReference>
<accession>A0A0H2S8I7</accession>
<dbReference type="PANTHER" id="PTHR22870">
    <property type="entry name" value="REGULATOR OF CHROMOSOME CONDENSATION"/>
    <property type="match status" value="1"/>
</dbReference>
<keyword evidence="4" id="KW-1185">Reference proteome</keyword>
<dbReference type="PROSITE" id="PS50012">
    <property type="entry name" value="RCC1_3"/>
    <property type="match status" value="2"/>
</dbReference>
<dbReference type="Proteomes" id="UP000053477">
    <property type="component" value="Unassembled WGS sequence"/>
</dbReference>
<protein>
    <submittedName>
        <fullName evidence="3">RCC1/BLIP-II protein</fullName>
    </submittedName>
</protein>
<evidence type="ECO:0000313" key="3">
    <source>
        <dbReference type="EMBL" id="KLO20600.1"/>
    </source>
</evidence>
<feature type="repeat" description="RCC1" evidence="2">
    <location>
        <begin position="355"/>
        <end position="411"/>
    </location>
</feature>
<feature type="repeat" description="RCC1" evidence="2">
    <location>
        <begin position="203"/>
        <end position="255"/>
    </location>
</feature>
<dbReference type="PANTHER" id="PTHR22870:SF408">
    <property type="entry name" value="OS09G0560450 PROTEIN"/>
    <property type="match status" value="1"/>
</dbReference>
<reference evidence="3 4" key="1">
    <citation type="submission" date="2015-04" db="EMBL/GenBank/DDBJ databases">
        <title>Complete genome sequence of Schizopora paradoxa KUC8140, a cosmopolitan wood degrader in East Asia.</title>
        <authorList>
            <consortium name="DOE Joint Genome Institute"/>
            <person name="Min B."/>
            <person name="Park H."/>
            <person name="Jang Y."/>
            <person name="Kim J.-J."/>
            <person name="Kim K.H."/>
            <person name="Pangilinan J."/>
            <person name="Lipzen A."/>
            <person name="Riley R."/>
            <person name="Grigoriev I.V."/>
            <person name="Spatafora J.W."/>
            <person name="Choi I.-G."/>
        </authorList>
    </citation>
    <scope>NUCLEOTIDE SEQUENCE [LARGE SCALE GENOMIC DNA]</scope>
    <source>
        <strain evidence="3 4">KUC8140</strain>
    </source>
</reference>
<dbReference type="Pfam" id="PF00415">
    <property type="entry name" value="RCC1"/>
    <property type="match status" value="2"/>
</dbReference>
<name>A0A0H2S8I7_9AGAM</name>
<gene>
    <name evidence="3" type="ORF">SCHPADRAFT_897867</name>
</gene>
<sequence>MSPSRISLFSAGSNAKGQLAQGTVDDSHCFLRCMFDGDVGDPLSNGIKSLSLAFGANHTLMLLRDIQDENTLWVCGDGRKGQIGEEHRARTAPLTAFRRLDLMRPPGYEYSCIAACWETSFISLSHPDKNDILLSLGADDYGDRGVGGLRASASLASFSSVSFDHLMEEDDESDSIQICDIKAGTHHVLVKLSCRCRNGSRRTFFAGWGASRHGQLGRSTIESFTSTPITISIPEALDVVSFAVGNHHSVFVYSPGQIMTLGSDRKNQTQGLSSIQDAHSVGATWNGTYVLRIPRSEKWRIYATGSNSKGQLASPPSDAAARDVTFQEESAAEEVVCGSEHVLVRLKRMDLKSVGEVWSWGWNEHGNLGLGHVEDVHEPTRIWPTEDFTNVSHEILGIWAGFGTTWIAIACDLTS</sequence>